<proteinExistence type="predicted"/>
<dbReference type="Proteomes" id="UP000515847">
    <property type="component" value="Chromosome"/>
</dbReference>
<dbReference type="KEGG" id="tfr:BR63_18120"/>
<reference evidence="2 3" key="1">
    <citation type="journal article" date="2019" name="Front. Microbiol.">
        <title>Thermoanaerosceptrum fracticalcis gen. nov. sp. nov., a Novel Fumarate-Fermenting Microorganism From a Deep Fractured Carbonate Aquifer of the US Great Basin.</title>
        <authorList>
            <person name="Hamilton-Brehm S.D."/>
            <person name="Stewart L.E."/>
            <person name="Zavarin M."/>
            <person name="Caldwell M."/>
            <person name="Lawson P.A."/>
            <person name="Onstott T.C."/>
            <person name="Grzymski J."/>
            <person name="Neveux I."/>
            <person name="Lollar B.S."/>
            <person name="Russell C.E."/>
            <person name="Moser D.P."/>
        </authorList>
    </citation>
    <scope>NUCLEOTIDE SEQUENCE [LARGE SCALE GENOMIC DNA]</scope>
    <source>
        <strain evidence="2 3">DRI-13</strain>
    </source>
</reference>
<evidence type="ECO:0000313" key="3">
    <source>
        <dbReference type="Proteomes" id="UP000515847"/>
    </source>
</evidence>
<feature type="domain" description="Flavoprotein" evidence="1">
    <location>
        <begin position="37"/>
        <end position="145"/>
    </location>
</feature>
<name>A0A7G6E7F5_THEFR</name>
<dbReference type="GO" id="GO:0003824">
    <property type="term" value="F:catalytic activity"/>
    <property type="evidence" value="ECO:0007669"/>
    <property type="project" value="InterPro"/>
</dbReference>
<dbReference type="RefSeq" id="WP_153802016.1">
    <property type="nucleotide sequence ID" value="NZ_CP045798.1"/>
</dbReference>
<gene>
    <name evidence="2" type="ORF">BR63_18120</name>
</gene>
<dbReference type="OrthoDB" id="3732621at2"/>
<dbReference type="Gene3D" id="3.40.50.1950">
    <property type="entry name" value="Flavin prenyltransferase-like"/>
    <property type="match status" value="1"/>
</dbReference>
<sequence>MDIDHLVKIITREVLKQLQAEEGSRETHSSRPRLLALFTGGSIGFKQSLREMERLAQWAQVQVVLSRTASEIYPDEQIFGSFSDLPVIKEGNRVSLHKLLDGVGIVTVPVLTFNSLAKLAVGISDTLILNIVMHCLMSGTPVVAAKNAANLQDQERKSLSMYRCSPGLLQLANEYLKKLEVLGIEVVDVSQLAERARALAFSGEPVKPAGGGKREVITQEDITQEVIRQGSLRVPANAILTPLAQDLIQSHGLVIYHE</sequence>
<evidence type="ECO:0000259" key="1">
    <source>
        <dbReference type="Pfam" id="PF02441"/>
    </source>
</evidence>
<dbReference type="EMBL" id="CP045798">
    <property type="protein sequence ID" value="QNB48009.1"/>
    <property type="molecule type" value="Genomic_DNA"/>
</dbReference>
<dbReference type="SUPFAM" id="SSF52507">
    <property type="entry name" value="Homo-oligomeric flavin-containing Cys decarboxylases, HFCD"/>
    <property type="match status" value="1"/>
</dbReference>
<dbReference type="InterPro" id="IPR036551">
    <property type="entry name" value="Flavin_trans-like"/>
</dbReference>
<organism evidence="2 3">
    <name type="scientific">Thermanaerosceptrum fracticalcis</name>
    <dbReference type="NCBI Taxonomy" id="1712410"/>
    <lineage>
        <taxon>Bacteria</taxon>
        <taxon>Bacillati</taxon>
        <taxon>Bacillota</taxon>
        <taxon>Clostridia</taxon>
        <taxon>Eubacteriales</taxon>
        <taxon>Peptococcaceae</taxon>
        <taxon>Thermanaerosceptrum</taxon>
    </lineage>
</organism>
<dbReference type="AlphaFoldDB" id="A0A7G6E7F5"/>
<accession>A0A7G6E7F5</accession>
<keyword evidence="3" id="KW-1185">Reference proteome</keyword>
<dbReference type="Pfam" id="PF02441">
    <property type="entry name" value="Flavoprotein"/>
    <property type="match status" value="1"/>
</dbReference>
<protein>
    <recommendedName>
        <fullName evidence="1">Flavoprotein domain-containing protein</fullName>
    </recommendedName>
</protein>
<dbReference type="InterPro" id="IPR003382">
    <property type="entry name" value="Flavoprotein"/>
</dbReference>
<evidence type="ECO:0000313" key="2">
    <source>
        <dbReference type="EMBL" id="QNB48009.1"/>
    </source>
</evidence>